<protein>
    <submittedName>
        <fullName evidence="1">Uncharacterized protein</fullName>
    </submittedName>
</protein>
<keyword evidence="2" id="KW-1185">Reference proteome</keyword>
<reference evidence="2" key="1">
    <citation type="journal article" date="2023" name="Front. Plant Sci.">
        <title>Chromosomal-level genome assembly of Melastoma candidum provides insights into trichome evolution.</title>
        <authorList>
            <person name="Zhong Y."/>
            <person name="Wu W."/>
            <person name="Sun C."/>
            <person name="Zou P."/>
            <person name="Liu Y."/>
            <person name="Dai S."/>
            <person name="Zhou R."/>
        </authorList>
    </citation>
    <scope>NUCLEOTIDE SEQUENCE [LARGE SCALE GENOMIC DNA]</scope>
</reference>
<proteinExistence type="predicted"/>
<accession>A0ACB9SCH1</accession>
<dbReference type="Proteomes" id="UP001057402">
    <property type="component" value="Chromosome 1"/>
</dbReference>
<organism evidence="1 2">
    <name type="scientific">Melastoma candidum</name>
    <dbReference type="NCBI Taxonomy" id="119954"/>
    <lineage>
        <taxon>Eukaryota</taxon>
        <taxon>Viridiplantae</taxon>
        <taxon>Streptophyta</taxon>
        <taxon>Embryophyta</taxon>
        <taxon>Tracheophyta</taxon>
        <taxon>Spermatophyta</taxon>
        <taxon>Magnoliopsida</taxon>
        <taxon>eudicotyledons</taxon>
        <taxon>Gunneridae</taxon>
        <taxon>Pentapetalae</taxon>
        <taxon>rosids</taxon>
        <taxon>malvids</taxon>
        <taxon>Myrtales</taxon>
        <taxon>Melastomataceae</taxon>
        <taxon>Melastomatoideae</taxon>
        <taxon>Melastomateae</taxon>
        <taxon>Melastoma</taxon>
    </lineage>
</organism>
<evidence type="ECO:0000313" key="2">
    <source>
        <dbReference type="Proteomes" id="UP001057402"/>
    </source>
</evidence>
<dbReference type="EMBL" id="CM042880">
    <property type="protein sequence ID" value="KAI4388226.1"/>
    <property type="molecule type" value="Genomic_DNA"/>
</dbReference>
<evidence type="ECO:0000313" key="1">
    <source>
        <dbReference type="EMBL" id="KAI4388226.1"/>
    </source>
</evidence>
<gene>
    <name evidence="1" type="ORF">MLD38_000574</name>
</gene>
<comment type="caution">
    <text evidence="1">The sequence shown here is derived from an EMBL/GenBank/DDBJ whole genome shotgun (WGS) entry which is preliminary data.</text>
</comment>
<sequence>MALHGTLEAEVELKSTAENFYKIWRSEAHKMPDITSSNIQAVKVHEGDWDSHGAIKIWNYTVGGKTGVFKEKVEFDDANLTVTLHGQEGDVFDEYKVYRPVCKLIPKTQGSLAKLSIEYEKYKESDPNPDKYMAFFISMTKDIDTHASAA</sequence>
<name>A0ACB9SCH1_9MYRT</name>